<feature type="transmembrane region" description="Helical" evidence="8">
    <location>
        <begin position="108"/>
        <end position="134"/>
    </location>
</feature>
<feature type="transmembrane region" description="Helical" evidence="8">
    <location>
        <begin position="196"/>
        <end position="215"/>
    </location>
</feature>
<name>A0ABP7KEW1_9MICO</name>
<feature type="transmembrane region" description="Helical" evidence="8">
    <location>
        <begin position="79"/>
        <end position="101"/>
    </location>
</feature>
<dbReference type="PANTHER" id="PTHR21716:SF53">
    <property type="entry name" value="PERMEASE PERM-RELATED"/>
    <property type="match status" value="1"/>
</dbReference>
<reference evidence="10" key="1">
    <citation type="journal article" date="2019" name="Int. J. Syst. Evol. Microbiol.">
        <title>The Global Catalogue of Microorganisms (GCM) 10K type strain sequencing project: providing services to taxonomists for standard genome sequencing and annotation.</title>
        <authorList>
            <consortium name="The Broad Institute Genomics Platform"/>
            <consortium name="The Broad Institute Genome Sequencing Center for Infectious Disease"/>
            <person name="Wu L."/>
            <person name="Ma J."/>
        </authorList>
    </citation>
    <scope>NUCLEOTIDE SEQUENCE [LARGE SCALE GENOMIC DNA]</scope>
    <source>
        <strain evidence="10">JCM 17021</strain>
    </source>
</reference>
<evidence type="ECO:0000256" key="2">
    <source>
        <dbReference type="ARBA" id="ARBA00009773"/>
    </source>
</evidence>
<gene>
    <name evidence="9" type="ORF">GCM10022381_15440</name>
</gene>
<comment type="subcellular location">
    <subcellularLocation>
        <location evidence="1">Cell membrane</location>
        <topology evidence="1">Multi-pass membrane protein</topology>
    </subcellularLocation>
</comment>
<dbReference type="Pfam" id="PF01594">
    <property type="entry name" value="AI-2E_transport"/>
    <property type="match status" value="1"/>
</dbReference>
<comment type="similarity">
    <text evidence="2">Belongs to the autoinducer-2 exporter (AI-2E) (TC 2.A.86) family.</text>
</comment>
<accession>A0ABP7KEW1</accession>
<evidence type="ECO:0000256" key="8">
    <source>
        <dbReference type="SAM" id="Phobius"/>
    </source>
</evidence>
<feature type="transmembrane region" description="Helical" evidence="8">
    <location>
        <begin position="292"/>
        <end position="325"/>
    </location>
</feature>
<keyword evidence="4" id="KW-1003">Cell membrane</keyword>
<dbReference type="Proteomes" id="UP001501803">
    <property type="component" value="Unassembled WGS sequence"/>
</dbReference>
<protein>
    <submittedName>
        <fullName evidence="9">AI-2E family transporter</fullName>
    </submittedName>
</protein>
<evidence type="ECO:0000256" key="4">
    <source>
        <dbReference type="ARBA" id="ARBA00022475"/>
    </source>
</evidence>
<keyword evidence="5 8" id="KW-0812">Transmembrane</keyword>
<evidence type="ECO:0000313" key="10">
    <source>
        <dbReference type="Proteomes" id="UP001501803"/>
    </source>
</evidence>
<feature type="transmembrane region" description="Helical" evidence="8">
    <location>
        <begin position="236"/>
        <end position="257"/>
    </location>
</feature>
<keyword evidence="6 8" id="KW-1133">Transmembrane helix</keyword>
<dbReference type="PANTHER" id="PTHR21716">
    <property type="entry name" value="TRANSMEMBRANE PROTEIN"/>
    <property type="match status" value="1"/>
</dbReference>
<evidence type="ECO:0000313" key="9">
    <source>
        <dbReference type="EMBL" id="GAA3873378.1"/>
    </source>
</evidence>
<feature type="transmembrane region" description="Helical" evidence="8">
    <location>
        <begin position="345"/>
        <end position="378"/>
    </location>
</feature>
<evidence type="ECO:0000256" key="3">
    <source>
        <dbReference type="ARBA" id="ARBA00022448"/>
    </source>
</evidence>
<evidence type="ECO:0000256" key="7">
    <source>
        <dbReference type="ARBA" id="ARBA00023136"/>
    </source>
</evidence>
<dbReference type="EMBL" id="BAABCN010000002">
    <property type="protein sequence ID" value="GAA3873378.1"/>
    <property type="molecule type" value="Genomic_DNA"/>
</dbReference>
<sequence>MSESTGKSGWGTLFRGRNRQVDPELLTPPPSAAETTAAADIDRSIPGGVRLAGAWSWRILVIAGAIALFGFLIVQLRLIVIPLLIAVLISALLIPVVTFLVKHRWPRGLAVATAMVAALLAVGGLITLATTQIIDGSTGLSTRLATSYSNLKEFLLMSPLHLTDAQISDYMQQIWTALQGDTQIFVSGALSVGSSLGHLLTGVLLALFSLLFILIDGKGIWSWIVRIFPRRARAAVNGAGIAGWATLGNFVKVQILVASIDAVGIGVGAALLGVPMAIPIAVLVFLGSFIPIVGAVATGAVAVVIALIFNGPLIAVIMLGVVLLVQQIEGHVLQPLIMGSAVKVHPLAVVLVVAAGSLVAGIPGALFAVPIAAVLNVMTNYISSGVWRSSPLSPGLVPSSPLWQTVPQSRPTFRRNLEEKNE</sequence>
<feature type="transmembrane region" description="Helical" evidence="8">
    <location>
        <begin position="55"/>
        <end position="73"/>
    </location>
</feature>
<keyword evidence="7 8" id="KW-0472">Membrane</keyword>
<organism evidence="9 10">
    <name type="scientific">Leifsonia kafniensis</name>
    <dbReference type="NCBI Taxonomy" id="475957"/>
    <lineage>
        <taxon>Bacteria</taxon>
        <taxon>Bacillati</taxon>
        <taxon>Actinomycetota</taxon>
        <taxon>Actinomycetes</taxon>
        <taxon>Micrococcales</taxon>
        <taxon>Microbacteriaceae</taxon>
        <taxon>Leifsonia</taxon>
    </lineage>
</organism>
<keyword evidence="3" id="KW-0813">Transport</keyword>
<dbReference type="RefSeq" id="WP_345064222.1">
    <property type="nucleotide sequence ID" value="NZ_BAABCN010000002.1"/>
</dbReference>
<feature type="transmembrane region" description="Helical" evidence="8">
    <location>
        <begin position="263"/>
        <end position="285"/>
    </location>
</feature>
<proteinExistence type="inferred from homology"/>
<dbReference type="InterPro" id="IPR002549">
    <property type="entry name" value="AI-2E-like"/>
</dbReference>
<keyword evidence="10" id="KW-1185">Reference proteome</keyword>
<comment type="caution">
    <text evidence="9">The sequence shown here is derived from an EMBL/GenBank/DDBJ whole genome shotgun (WGS) entry which is preliminary data.</text>
</comment>
<evidence type="ECO:0000256" key="5">
    <source>
        <dbReference type="ARBA" id="ARBA00022692"/>
    </source>
</evidence>
<evidence type="ECO:0000256" key="1">
    <source>
        <dbReference type="ARBA" id="ARBA00004651"/>
    </source>
</evidence>
<evidence type="ECO:0000256" key="6">
    <source>
        <dbReference type="ARBA" id="ARBA00022989"/>
    </source>
</evidence>